<evidence type="ECO:0000256" key="6">
    <source>
        <dbReference type="SAM" id="MobiDB-lite"/>
    </source>
</evidence>
<dbReference type="CDD" id="cd00009">
    <property type="entry name" value="AAA"/>
    <property type="match status" value="1"/>
</dbReference>
<dbReference type="PROSITE" id="PS50045">
    <property type="entry name" value="SIGMA54_INTERACT_4"/>
    <property type="match status" value="1"/>
</dbReference>
<dbReference type="InterPro" id="IPR025943">
    <property type="entry name" value="Sigma_54_int_dom_ATP-bd_2"/>
</dbReference>
<feature type="domain" description="Sigma-54 factor interaction" evidence="7">
    <location>
        <begin position="428"/>
        <end position="655"/>
    </location>
</feature>
<keyword evidence="4" id="KW-0238">DNA-binding</keyword>
<evidence type="ECO:0000313" key="10">
    <source>
        <dbReference type="EMBL" id="SPD72418.1"/>
    </source>
</evidence>
<reference evidence="10" key="1">
    <citation type="submission" date="2018-01" db="EMBL/GenBank/DDBJ databases">
        <authorList>
            <person name="Regsiter A."/>
            <person name="William W."/>
        </authorList>
    </citation>
    <scope>NUCLEOTIDE SEQUENCE</scope>
    <source>
        <strain evidence="10">TRIP AH-1</strain>
    </source>
</reference>
<evidence type="ECO:0000256" key="5">
    <source>
        <dbReference type="ARBA" id="ARBA00023163"/>
    </source>
</evidence>
<dbReference type="Gene3D" id="3.40.50.300">
    <property type="entry name" value="P-loop containing nucleotide triphosphate hydrolases"/>
    <property type="match status" value="1"/>
</dbReference>
<dbReference type="InterPro" id="IPR002078">
    <property type="entry name" value="Sigma_54_int"/>
</dbReference>
<dbReference type="Pfam" id="PF00158">
    <property type="entry name" value="Sigma54_activat"/>
    <property type="match status" value="1"/>
</dbReference>
<evidence type="ECO:0000256" key="3">
    <source>
        <dbReference type="ARBA" id="ARBA00023015"/>
    </source>
</evidence>
<dbReference type="NCBIfam" id="TIGR00229">
    <property type="entry name" value="sensory_box"/>
    <property type="match status" value="2"/>
</dbReference>
<dbReference type="Pfam" id="PF25601">
    <property type="entry name" value="AAA_lid_14"/>
    <property type="match status" value="1"/>
</dbReference>
<dbReference type="InterPro" id="IPR027417">
    <property type="entry name" value="P-loop_NTPase"/>
</dbReference>
<evidence type="ECO:0000259" key="9">
    <source>
        <dbReference type="PROSITE" id="PS50113"/>
    </source>
</evidence>
<evidence type="ECO:0000256" key="1">
    <source>
        <dbReference type="ARBA" id="ARBA00022741"/>
    </source>
</evidence>
<dbReference type="AlphaFoldDB" id="A0A445MSI7"/>
<feature type="region of interest" description="Disordered" evidence="6">
    <location>
        <begin position="109"/>
        <end position="129"/>
    </location>
</feature>
<dbReference type="InterPro" id="IPR009057">
    <property type="entry name" value="Homeodomain-like_sf"/>
</dbReference>
<evidence type="ECO:0000256" key="4">
    <source>
        <dbReference type="ARBA" id="ARBA00023125"/>
    </source>
</evidence>
<dbReference type="InterPro" id="IPR035965">
    <property type="entry name" value="PAS-like_dom_sf"/>
</dbReference>
<dbReference type="SUPFAM" id="SSF52540">
    <property type="entry name" value="P-loop containing nucleoside triphosphate hydrolases"/>
    <property type="match status" value="1"/>
</dbReference>
<sequence length="737" mass="83516">MDKERWKKIRLEVLEGKTSKRAIIQREGIQWGTLKKIIEHPEPPGYHMKKARLKPKIGPYLEQISRIIENDKALPIRHDSSAVEIYNIIKGMGYQGKYTQVRDAVRKLRGRKAAGPKRPPPDIGKPTDSEVGVRRLISEKESGFALQAQNILQHTEDLYRGAFSAAKDGVAIVDASGAYLDANLAYCQLLGYSHQEIIGKSPKDSLHPDYRYQLMDEFIPNIKNKGGIRLESVIVHKDGHPIPVEVSGVRFNHQGKPSFLAIIRDITERKLAETELIASEERYRSLADNVTDGVMIVQDSKVVFANKSCISMFGNNSFRDVWGMSIEDFFHNDLEKKLAEELVAHISGYKDGNIIQTHCKIRDDRQFWVEARHKFVKWGGNRAVLVTLTDVSESKLKQITIDQERQYLAEENLKLRSAMKDRYRFGDIVGISPAMQEVYDLILRASASDANVAIYGESGTGKELVARTIHNLSSRKNKTFVPVNCGAIPPTLFESEFFGHRRGAFTGAHRDKQGFFDISNGGTLFLDEVGEMLPEHQVKMLRAIEGGGFTPVGDNKVRNVDVRIICATNRNLHEMVDKGNMREDFFYRIHIIPITLPPLRDRREDIPLLIDKLLKNLSEDMNIGSIPGNVVDALNNHGWPGNIRELQNVIQRYITLGRLDFTGKSASSNVGIKKSSVEPTDGERGLQANVESFEKQYIQRILKQNKWNRSKTSTYLEIPAKTLYRKMLKYKLFGPQP</sequence>
<dbReference type="InterPro" id="IPR002197">
    <property type="entry name" value="HTH_Fis"/>
</dbReference>
<dbReference type="PROSITE" id="PS00688">
    <property type="entry name" value="SIGMA54_INTERACT_3"/>
    <property type="match status" value="1"/>
</dbReference>
<proteinExistence type="predicted"/>
<dbReference type="InterPro" id="IPR058031">
    <property type="entry name" value="AAA_lid_NorR"/>
</dbReference>
<dbReference type="GO" id="GO:0005524">
    <property type="term" value="F:ATP binding"/>
    <property type="evidence" value="ECO:0007669"/>
    <property type="project" value="UniProtKB-KW"/>
</dbReference>
<dbReference type="EMBL" id="OJIN01000040">
    <property type="protein sequence ID" value="SPD72418.1"/>
    <property type="molecule type" value="Genomic_DNA"/>
</dbReference>
<dbReference type="SMART" id="SM00091">
    <property type="entry name" value="PAS"/>
    <property type="match status" value="2"/>
</dbReference>
<dbReference type="InterPro" id="IPR000700">
    <property type="entry name" value="PAS-assoc_C"/>
</dbReference>
<dbReference type="Gene3D" id="1.10.8.60">
    <property type="match status" value="1"/>
</dbReference>
<dbReference type="FunFam" id="3.40.50.300:FF:000006">
    <property type="entry name" value="DNA-binding transcriptional regulator NtrC"/>
    <property type="match status" value="1"/>
</dbReference>
<dbReference type="Gene3D" id="3.30.450.20">
    <property type="entry name" value="PAS domain"/>
    <property type="match status" value="2"/>
</dbReference>
<dbReference type="GO" id="GO:0043565">
    <property type="term" value="F:sequence-specific DNA binding"/>
    <property type="evidence" value="ECO:0007669"/>
    <property type="project" value="InterPro"/>
</dbReference>
<dbReference type="PROSITE" id="PS50113">
    <property type="entry name" value="PAC"/>
    <property type="match status" value="1"/>
</dbReference>
<dbReference type="Pfam" id="PF02954">
    <property type="entry name" value="HTH_8"/>
    <property type="match status" value="1"/>
</dbReference>
<gene>
    <name evidence="10" type="ORF">PITCH_A1340004</name>
</gene>
<dbReference type="Pfam" id="PF13426">
    <property type="entry name" value="PAS_9"/>
    <property type="match status" value="2"/>
</dbReference>
<evidence type="ECO:0000256" key="2">
    <source>
        <dbReference type="ARBA" id="ARBA00022840"/>
    </source>
</evidence>
<dbReference type="InterPro" id="IPR001610">
    <property type="entry name" value="PAC"/>
</dbReference>
<dbReference type="SUPFAM" id="SSF55785">
    <property type="entry name" value="PYP-like sensor domain (PAS domain)"/>
    <property type="match status" value="2"/>
</dbReference>
<protein>
    <submittedName>
        <fullName evidence="10">PAS modulated sigma54 specific transcriptional regulator, Fis family (Modular protein)</fullName>
    </submittedName>
</protein>
<feature type="domain" description="PAS" evidence="8">
    <location>
        <begin position="155"/>
        <end position="225"/>
    </location>
</feature>
<dbReference type="InterPro" id="IPR000014">
    <property type="entry name" value="PAS"/>
</dbReference>
<dbReference type="GO" id="GO:0006355">
    <property type="term" value="P:regulation of DNA-templated transcription"/>
    <property type="evidence" value="ECO:0007669"/>
    <property type="project" value="InterPro"/>
</dbReference>
<evidence type="ECO:0000259" key="7">
    <source>
        <dbReference type="PROSITE" id="PS50045"/>
    </source>
</evidence>
<dbReference type="CDD" id="cd00130">
    <property type="entry name" value="PAS"/>
    <property type="match status" value="1"/>
</dbReference>
<dbReference type="InterPro" id="IPR025944">
    <property type="entry name" value="Sigma_54_int_dom_CS"/>
</dbReference>
<dbReference type="PROSITE" id="PS00676">
    <property type="entry name" value="SIGMA54_INTERACT_2"/>
    <property type="match status" value="1"/>
</dbReference>
<dbReference type="SUPFAM" id="SSF46689">
    <property type="entry name" value="Homeodomain-like"/>
    <property type="match status" value="1"/>
</dbReference>
<accession>A0A445MSI7</accession>
<dbReference type="Gene3D" id="1.10.10.60">
    <property type="entry name" value="Homeodomain-like"/>
    <property type="match status" value="1"/>
</dbReference>
<organism evidence="10">
    <name type="scientific">uncultured Desulfobacterium sp</name>
    <dbReference type="NCBI Taxonomy" id="201089"/>
    <lineage>
        <taxon>Bacteria</taxon>
        <taxon>Pseudomonadati</taxon>
        <taxon>Thermodesulfobacteriota</taxon>
        <taxon>Desulfobacteria</taxon>
        <taxon>Desulfobacterales</taxon>
        <taxon>Desulfobacteriaceae</taxon>
        <taxon>Desulfobacterium</taxon>
        <taxon>environmental samples</taxon>
    </lineage>
</organism>
<keyword evidence="2" id="KW-0067">ATP-binding</keyword>
<keyword evidence="3" id="KW-0805">Transcription regulation</keyword>
<dbReference type="InterPro" id="IPR003593">
    <property type="entry name" value="AAA+_ATPase"/>
</dbReference>
<feature type="domain" description="PAC" evidence="9">
    <location>
        <begin position="228"/>
        <end position="278"/>
    </location>
</feature>
<dbReference type="PANTHER" id="PTHR32071">
    <property type="entry name" value="TRANSCRIPTIONAL REGULATORY PROTEIN"/>
    <property type="match status" value="1"/>
</dbReference>
<keyword evidence="5" id="KW-0804">Transcription</keyword>
<keyword evidence="1" id="KW-0547">Nucleotide-binding</keyword>
<dbReference type="PROSITE" id="PS50112">
    <property type="entry name" value="PAS"/>
    <property type="match status" value="1"/>
</dbReference>
<evidence type="ECO:0000259" key="8">
    <source>
        <dbReference type="PROSITE" id="PS50112"/>
    </source>
</evidence>
<dbReference type="SMART" id="SM00086">
    <property type="entry name" value="PAC"/>
    <property type="match status" value="2"/>
</dbReference>
<name>A0A445MSI7_9BACT</name>
<dbReference type="SMART" id="SM00382">
    <property type="entry name" value="AAA"/>
    <property type="match status" value="1"/>
</dbReference>